<dbReference type="AlphaFoldDB" id="A0A9D3SQC1"/>
<organism evidence="3 4">
    <name type="scientific">Hemibagrus wyckioides</name>
    <dbReference type="NCBI Taxonomy" id="337641"/>
    <lineage>
        <taxon>Eukaryota</taxon>
        <taxon>Metazoa</taxon>
        <taxon>Chordata</taxon>
        <taxon>Craniata</taxon>
        <taxon>Vertebrata</taxon>
        <taxon>Euteleostomi</taxon>
        <taxon>Actinopterygii</taxon>
        <taxon>Neopterygii</taxon>
        <taxon>Teleostei</taxon>
        <taxon>Ostariophysi</taxon>
        <taxon>Siluriformes</taxon>
        <taxon>Bagridae</taxon>
        <taxon>Hemibagrus</taxon>
    </lineage>
</organism>
<keyword evidence="4" id="KW-1185">Reference proteome</keyword>
<sequence length="148" mass="16689">MRAEALLIGLMFLSLSQGEQTDTNKMISFSPGVQLFVKGIHVKTVAPKLQIMLPFELWMETTDASVLMCIITGLHTSIPIITWKINNSTVLQKHTVIDVFKEADGTFTALGLFYPSPGYKLKRDDVYRCEVEQNGIIYHEEVSLSYCE</sequence>
<dbReference type="Gene3D" id="2.60.40.10">
    <property type="entry name" value="Immunoglobulins"/>
    <property type="match status" value="1"/>
</dbReference>
<reference evidence="3 4" key="1">
    <citation type="submission" date="2021-06" db="EMBL/GenBank/DDBJ databases">
        <title>Chromosome-level genome assembly of the red-tail catfish (Hemibagrus wyckioides).</title>
        <authorList>
            <person name="Shao F."/>
        </authorList>
    </citation>
    <scope>NUCLEOTIDE SEQUENCE [LARGE SCALE GENOMIC DNA]</scope>
    <source>
        <strain evidence="3">EC202008001</strain>
        <tissue evidence="3">Blood</tissue>
    </source>
</reference>
<name>A0A9D3SQC1_9TELE</name>
<dbReference type="EMBL" id="JAHKSW010000010">
    <property type="protein sequence ID" value="KAG7327663.1"/>
    <property type="molecule type" value="Genomic_DNA"/>
</dbReference>
<proteinExistence type="predicted"/>
<protein>
    <recommendedName>
        <fullName evidence="2">Ig-like domain-containing protein</fullName>
    </recommendedName>
</protein>
<dbReference type="PROSITE" id="PS50835">
    <property type="entry name" value="IG_LIKE"/>
    <property type="match status" value="1"/>
</dbReference>
<gene>
    <name evidence="3" type="ORF">KOW79_009269</name>
</gene>
<evidence type="ECO:0000313" key="4">
    <source>
        <dbReference type="Proteomes" id="UP000824219"/>
    </source>
</evidence>
<comment type="caution">
    <text evidence="3">The sequence shown here is derived from an EMBL/GenBank/DDBJ whole genome shotgun (WGS) entry which is preliminary data.</text>
</comment>
<feature type="chain" id="PRO_5039504319" description="Ig-like domain-containing protein" evidence="1">
    <location>
        <begin position="19"/>
        <end position="148"/>
    </location>
</feature>
<dbReference type="InterPro" id="IPR003597">
    <property type="entry name" value="Ig_C1-set"/>
</dbReference>
<dbReference type="InterPro" id="IPR013783">
    <property type="entry name" value="Ig-like_fold"/>
</dbReference>
<dbReference type="Pfam" id="PF07654">
    <property type="entry name" value="C1-set"/>
    <property type="match status" value="1"/>
</dbReference>
<evidence type="ECO:0000313" key="3">
    <source>
        <dbReference type="EMBL" id="KAG7327663.1"/>
    </source>
</evidence>
<dbReference type="SUPFAM" id="SSF48726">
    <property type="entry name" value="Immunoglobulin"/>
    <property type="match status" value="1"/>
</dbReference>
<dbReference type="InterPro" id="IPR007110">
    <property type="entry name" value="Ig-like_dom"/>
</dbReference>
<evidence type="ECO:0000259" key="2">
    <source>
        <dbReference type="PROSITE" id="PS50835"/>
    </source>
</evidence>
<keyword evidence="1" id="KW-0732">Signal</keyword>
<feature type="signal peptide" evidence="1">
    <location>
        <begin position="1"/>
        <end position="18"/>
    </location>
</feature>
<feature type="domain" description="Ig-like" evidence="2">
    <location>
        <begin position="47"/>
        <end position="145"/>
    </location>
</feature>
<dbReference type="InterPro" id="IPR036179">
    <property type="entry name" value="Ig-like_dom_sf"/>
</dbReference>
<dbReference type="OrthoDB" id="8837635at2759"/>
<accession>A0A9D3SQC1</accession>
<evidence type="ECO:0000256" key="1">
    <source>
        <dbReference type="SAM" id="SignalP"/>
    </source>
</evidence>
<dbReference type="Proteomes" id="UP000824219">
    <property type="component" value="Linkage Group LG10"/>
</dbReference>